<evidence type="ECO:0000313" key="1">
    <source>
        <dbReference type="EMBL" id="KKN30508.1"/>
    </source>
</evidence>
<dbReference type="EMBL" id="LAZR01002400">
    <property type="protein sequence ID" value="KKN30508.1"/>
    <property type="molecule type" value="Genomic_DNA"/>
</dbReference>
<comment type="caution">
    <text evidence="1">The sequence shown here is derived from an EMBL/GenBank/DDBJ whole genome shotgun (WGS) entry which is preliminary data.</text>
</comment>
<accession>A0A0F9SMM2</accession>
<dbReference type="AlphaFoldDB" id="A0A0F9SMM2"/>
<proteinExistence type="predicted"/>
<gene>
    <name evidence="1" type="ORF">LCGC14_0833330</name>
</gene>
<sequence length="194" mass="22307">MSQVKWKMMVYGWGINFALKKKMTINYDWKCPRSMAGCAAALVRAALPQYRGKHKSKIVSVIRFVELWESKQWIDPLEMSLAINNLDDIEHVHPRMRHAFRSAANVVPTMAVHSARIVIPYNLQRYVNFDKVHAYWENIGLDNSERDVIVGRWVVKDMERTLDRRLGNMVRKAALAAAAVGDYKMAAYLVENAA</sequence>
<organism evidence="1">
    <name type="scientific">marine sediment metagenome</name>
    <dbReference type="NCBI Taxonomy" id="412755"/>
    <lineage>
        <taxon>unclassified sequences</taxon>
        <taxon>metagenomes</taxon>
        <taxon>ecological metagenomes</taxon>
    </lineage>
</organism>
<name>A0A0F9SMM2_9ZZZZ</name>
<reference evidence="1" key="1">
    <citation type="journal article" date="2015" name="Nature">
        <title>Complex archaea that bridge the gap between prokaryotes and eukaryotes.</title>
        <authorList>
            <person name="Spang A."/>
            <person name="Saw J.H."/>
            <person name="Jorgensen S.L."/>
            <person name="Zaremba-Niedzwiedzka K."/>
            <person name="Martijn J."/>
            <person name="Lind A.E."/>
            <person name="van Eijk R."/>
            <person name="Schleper C."/>
            <person name="Guy L."/>
            <person name="Ettema T.J."/>
        </authorList>
    </citation>
    <scope>NUCLEOTIDE SEQUENCE</scope>
</reference>
<protein>
    <submittedName>
        <fullName evidence="1">Uncharacterized protein</fullName>
    </submittedName>
</protein>